<evidence type="ECO:0000256" key="3">
    <source>
        <dbReference type="ARBA" id="ARBA00023001"/>
    </source>
</evidence>
<dbReference type="Gene3D" id="3.20.20.80">
    <property type="entry name" value="Glycosidases"/>
    <property type="match status" value="1"/>
</dbReference>
<keyword evidence="2 7" id="KW-0378">Hydrolase</keyword>
<evidence type="ECO:0000256" key="4">
    <source>
        <dbReference type="ARBA" id="ARBA00023277"/>
    </source>
</evidence>
<keyword evidence="8" id="KW-0732">Signal</keyword>
<gene>
    <name evidence="10" type="ORF">GYA55_12180</name>
</gene>
<dbReference type="GO" id="GO:0009986">
    <property type="term" value="C:cell surface"/>
    <property type="evidence" value="ECO:0007669"/>
    <property type="project" value="TreeGrafter"/>
</dbReference>
<keyword evidence="4" id="KW-0119">Carbohydrate metabolism</keyword>
<protein>
    <submittedName>
        <fullName evidence="10">Glycoside hydrolase family 5 protein</fullName>
    </submittedName>
</protein>
<comment type="similarity">
    <text evidence="1 7">Belongs to the glycosyl hydrolase 5 (cellulase A) family.</text>
</comment>
<dbReference type="InterPro" id="IPR050386">
    <property type="entry name" value="Glycosyl_hydrolase_5"/>
</dbReference>
<accession>A0A7X9IL60</accession>
<dbReference type="InterPro" id="IPR017853">
    <property type="entry name" value="GH"/>
</dbReference>
<name>A0A7X9IL60_9DELT</name>
<dbReference type="GO" id="GO:0008422">
    <property type="term" value="F:beta-glucosidase activity"/>
    <property type="evidence" value="ECO:0007669"/>
    <property type="project" value="TreeGrafter"/>
</dbReference>
<dbReference type="PANTHER" id="PTHR31297:SF41">
    <property type="entry name" value="ENDOGLUCANASE, PUTATIVE (AFU_ORTHOLOGUE AFUA_5G01830)-RELATED"/>
    <property type="match status" value="1"/>
</dbReference>
<dbReference type="AlphaFoldDB" id="A0A7X9IL60"/>
<evidence type="ECO:0000259" key="9">
    <source>
        <dbReference type="Pfam" id="PF00150"/>
    </source>
</evidence>
<evidence type="ECO:0000256" key="6">
    <source>
        <dbReference type="ARBA" id="ARBA00023326"/>
    </source>
</evidence>
<keyword evidence="3" id="KW-0136">Cellulose degradation</keyword>
<proteinExistence type="inferred from homology"/>
<dbReference type="Pfam" id="PF00150">
    <property type="entry name" value="Cellulase"/>
    <property type="match status" value="1"/>
</dbReference>
<evidence type="ECO:0000256" key="7">
    <source>
        <dbReference type="RuleBase" id="RU361153"/>
    </source>
</evidence>
<evidence type="ECO:0000256" key="8">
    <source>
        <dbReference type="SAM" id="SignalP"/>
    </source>
</evidence>
<organism evidence="10 11">
    <name type="scientific">SAR324 cluster bacterium</name>
    <dbReference type="NCBI Taxonomy" id="2024889"/>
    <lineage>
        <taxon>Bacteria</taxon>
        <taxon>Deltaproteobacteria</taxon>
        <taxon>SAR324 cluster</taxon>
    </lineage>
</organism>
<feature type="domain" description="Glycoside hydrolase family 5" evidence="9">
    <location>
        <begin position="41"/>
        <end position="269"/>
    </location>
</feature>
<dbReference type="GO" id="GO:0005576">
    <property type="term" value="C:extracellular region"/>
    <property type="evidence" value="ECO:0007669"/>
    <property type="project" value="TreeGrafter"/>
</dbReference>
<keyword evidence="5 7" id="KW-0326">Glycosidase</keyword>
<feature type="signal peptide" evidence="8">
    <location>
        <begin position="1"/>
        <end position="21"/>
    </location>
</feature>
<keyword evidence="6" id="KW-0624">Polysaccharide degradation</keyword>
<dbReference type="EMBL" id="JAAZON010000551">
    <property type="protein sequence ID" value="NMC63912.1"/>
    <property type="molecule type" value="Genomic_DNA"/>
</dbReference>
<evidence type="ECO:0000256" key="1">
    <source>
        <dbReference type="ARBA" id="ARBA00005641"/>
    </source>
</evidence>
<reference evidence="10 11" key="1">
    <citation type="journal article" date="2020" name="Biotechnol. Biofuels">
        <title>New insights from the biogas microbiome by comprehensive genome-resolved metagenomics of nearly 1600 species originating from multiple anaerobic digesters.</title>
        <authorList>
            <person name="Campanaro S."/>
            <person name="Treu L."/>
            <person name="Rodriguez-R L.M."/>
            <person name="Kovalovszki A."/>
            <person name="Ziels R.M."/>
            <person name="Maus I."/>
            <person name="Zhu X."/>
            <person name="Kougias P.G."/>
            <person name="Basile A."/>
            <person name="Luo G."/>
            <person name="Schluter A."/>
            <person name="Konstantinidis K.T."/>
            <person name="Angelidaki I."/>
        </authorList>
    </citation>
    <scope>NUCLEOTIDE SEQUENCE [LARGE SCALE GENOMIC DNA]</scope>
    <source>
        <strain evidence="10">AS27yjCOA_65</strain>
    </source>
</reference>
<sequence>MLKSLFLGFVLCFFSIQNTHADNLLRGAAVTESIDEAGIAKLGSLWNANAVRYQLIYDGVVDNSTEESYNEWLDRALLRLDELLPIFEAHKLKVVLDLHYPVGGYVSRKSPSWHRIFAEKWAADATVAVWRKIATKYADNQTVYAYEILNEPAERKVSKGLKNWNLLALEIAEAIREVDTMHRIIVSPKYGNSEFFTAFKPLKVKDVDYTFHFYYPRNFTHQGLYGLKKGVKYPSKNQNKNSLTKTMRKAVRFMKKYKVKIYVTEFSVVRWAPAKTGGRYLADLISTFERSKFSGWVILGFEDQSPFTVDAGSDPKDASPQTTLTDRAKVLIRYFRKNTKI</sequence>
<dbReference type="InterPro" id="IPR001547">
    <property type="entry name" value="Glyco_hydro_5"/>
</dbReference>
<evidence type="ECO:0000313" key="10">
    <source>
        <dbReference type="EMBL" id="NMC63912.1"/>
    </source>
</evidence>
<dbReference type="GO" id="GO:0030245">
    <property type="term" value="P:cellulose catabolic process"/>
    <property type="evidence" value="ECO:0007669"/>
    <property type="project" value="UniProtKB-KW"/>
</dbReference>
<feature type="chain" id="PRO_5031022529" evidence="8">
    <location>
        <begin position="22"/>
        <end position="341"/>
    </location>
</feature>
<dbReference type="Proteomes" id="UP000524246">
    <property type="component" value="Unassembled WGS sequence"/>
</dbReference>
<evidence type="ECO:0000256" key="2">
    <source>
        <dbReference type="ARBA" id="ARBA00022801"/>
    </source>
</evidence>
<evidence type="ECO:0000256" key="5">
    <source>
        <dbReference type="ARBA" id="ARBA00023295"/>
    </source>
</evidence>
<dbReference type="PANTHER" id="PTHR31297">
    <property type="entry name" value="GLUCAN ENDO-1,6-BETA-GLUCOSIDASE B"/>
    <property type="match status" value="1"/>
</dbReference>
<dbReference type="SUPFAM" id="SSF51445">
    <property type="entry name" value="(Trans)glycosidases"/>
    <property type="match status" value="1"/>
</dbReference>
<evidence type="ECO:0000313" key="11">
    <source>
        <dbReference type="Proteomes" id="UP000524246"/>
    </source>
</evidence>
<comment type="caution">
    <text evidence="10">The sequence shown here is derived from an EMBL/GenBank/DDBJ whole genome shotgun (WGS) entry which is preliminary data.</text>
</comment>